<evidence type="ECO:0000313" key="2">
    <source>
        <dbReference type="Proteomes" id="UP000614221"/>
    </source>
</evidence>
<comment type="caution">
    <text evidence="1">The sequence shown here is derived from an EMBL/GenBank/DDBJ whole genome shotgun (WGS) entry which is preliminary data.</text>
</comment>
<accession>A0A830EV54</accession>
<dbReference type="EMBL" id="BMPD01000007">
    <property type="protein sequence ID" value="GGK79108.1"/>
    <property type="molecule type" value="Genomic_DNA"/>
</dbReference>
<name>A0A830EV54_9EURY</name>
<reference evidence="1" key="1">
    <citation type="journal article" date="2014" name="Int. J. Syst. Evol. Microbiol.">
        <title>Complete genome sequence of Corynebacterium casei LMG S-19264T (=DSM 44701T), isolated from a smear-ripened cheese.</title>
        <authorList>
            <consortium name="US DOE Joint Genome Institute (JGI-PGF)"/>
            <person name="Walter F."/>
            <person name="Albersmeier A."/>
            <person name="Kalinowski J."/>
            <person name="Ruckert C."/>
        </authorList>
    </citation>
    <scope>NUCLEOTIDE SEQUENCE</scope>
    <source>
        <strain evidence="1">JCM 19018</strain>
    </source>
</reference>
<gene>
    <name evidence="1" type="ORF">GCM10009067_34260</name>
</gene>
<organism evidence="1 2">
    <name type="scientific">Haloarcula sebkhae</name>
    <dbReference type="NCBI Taxonomy" id="932660"/>
    <lineage>
        <taxon>Archaea</taxon>
        <taxon>Methanobacteriati</taxon>
        <taxon>Methanobacteriota</taxon>
        <taxon>Stenosarchaea group</taxon>
        <taxon>Halobacteria</taxon>
        <taxon>Halobacteriales</taxon>
        <taxon>Haloarculaceae</taxon>
        <taxon>Haloarcula</taxon>
    </lineage>
</organism>
<protein>
    <submittedName>
        <fullName evidence="1">Uncharacterized protein</fullName>
    </submittedName>
</protein>
<evidence type="ECO:0000313" key="1">
    <source>
        <dbReference type="EMBL" id="GGK79108.1"/>
    </source>
</evidence>
<proteinExistence type="predicted"/>
<dbReference type="Proteomes" id="UP000614221">
    <property type="component" value="Unassembled WGS sequence"/>
</dbReference>
<dbReference type="AlphaFoldDB" id="A0A830EV54"/>
<reference evidence="1" key="2">
    <citation type="submission" date="2020-09" db="EMBL/GenBank/DDBJ databases">
        <authorList>
            <person name="Sun Q."/>
            <person name="Ohkuma M."/>
        </authorList>
    </citation>
    <scope>NUCLEOTIDE SEQUENCE</scope>
    <source>
        <strain evidence="1">JCM 19018</strain>
    </source>
</reference>
<sequence>MKSQKRSRLRQGKPDDPTDDWIIFYTNIPLDDDDVDLLEMATDFRNHPSLAKRQAA</sequence>